<dbReference type="EMBL" id="KL363340">
    <property type="protein sequence ID" value="KFD47117.1"/>
    <property type="molecule type" value="Genomic_DNA"/>
</dbReference>
<dbReference type="Proteomes" id="UP000030764">
    <property type="component" value="Unassembled WGS sequence"/>
</dbReference>
<evidence type="ECO:0000313" key="5">
    <source>
        <dbReference type="Proteomes" id="UP000030764"/>
    </source>
</evidence>
<dbReference type="GO" id="GO:0003677">
    <property type="term" value="F:DNA binding"/>
    <property type="evidence" value="ECO:0007669"/>
    <property type="project" value="UniProtKB-KW"/>
</dbReference>
<feature type="domain" description="HTH CENPB-type" evidence="3">
    <location>
        <begin position="56"/>
        <end position="129"/>
    </location>
</feature>
<dbReference type="Pfam" id="PF03221">
    <property type="entry name" value="HTH_Tnp_Tc5"/>
    <property type="match status" value="2"/>
</dbReference>
<dbReference type="AlphaFoldDB" id="A0A085LQ71"/>
<dbReference type="Gene3D" id="1.10.10.60">
    <property type="entry name" value="Homeodomain-like"/>
    <property type="match status" value="2"/>
</dbReference>
<organism evidence="4 5">
    <name type="scientific">Trichuris suis</name>
    <name type="common">pig whipworm</name>
    <dbReference type="NCBI Taxonomy" id="68888"/>
    <lineage>
        <taxon>Eukaryota</taxon>
        <taxon>Metazoa</taxon>
        <taxon>Ecdysozoa</taxon>
        <taxon>Nematoda</taxon>
        <taxon>Enoplea</taxon>
        <taxon>Dorylaimia</taxon>
        <taxon>Trichinellida</taxon>
        <taxon>Trichuridae</taxon>
        <taxon>Trichuris</taxon>
    </lineage>
</organism>
<dbReference type="InterPro" id="IPR050863">
    <property type="entry name" value="CenT-Element_Derived"/>
</dbReference>
<proteinExistence type="predicted"/>
<reference evidence="4 5" key="1">
    <citation type="journal article" date="2014" name="Nat. Genet.">
        <title>Genome and transcriptome of the porcine whipworm Trichuris suis.</title>
        <authorList>
            <person name="Jex A.R."/>
            <person name="Nejsum P."/>
            <person name="Schwarz E.M."/>
            <person name="Hu L."/>
            <person name="Young N.D."/>
            <person name="Hall R.S."/>
            <person name="Korhonen P.K."/>
            <person name="Liao S."/>
            <person name="Thamsborg S."/>
            <person name="Xia J."/>
            <person name="Xu P."/>
            <person name="Wang S."/>
            <person name="Scheerlinck J.P."/>
            <person name="Hofmann A."/>
            <person name="Sternberg P.W."/>
            <person name="Wang J."/>
            <person name="Gasser R.B."/>
        </authorList>
    </citation>
    <scope>NUCLEOTIDE SEQUENCE [LARGE SCALE GENOMIC DNA]</scope>
    <source>
        <strain evidence="4">DCEP-RM93M</strain>
    </source>
</reference>
<dbReference type="InterPro" id="IPR009057">
    <property type="entry name" value="Homeodomain-like_sf"/>
</dbReference>
<keyword evidence="2" id="KW-0238">DNA-binding</keyword>
<protein>
    <recommendedName>
        <fullName evidence="3">HTH CENPB-type domain-containing protein</fullName>
    </recommendedName>
</protein>
<dbReference type="GO" id="GO:0005634">
    <property type="term" value="C:nucleus"/>
    <property type="evidence" value="ECO:0007669"/>
    <property type="project" value="UniProtKB-SubCell"/>
</dbReference>
<gene>
    <name evidence="4" type="ORF">M513_12027</name>
</gene>
<evidence type="ECO:0000259" key="3">
    <source>
        <dbReference type="PROSITE" id="PS51253"/>
    </source>
</evidence>
<accession>A0A085LQ71</accession>
<keyword evidence="5" id="KW-1185">Reference proteome</keyword>
<evidence type="ECO:0000313" key="4">
    <source>
        <dbReference type="EMBL" id="KFD47117.1"/>
    </source>
</evidence>
<dbReference type="Pfam" id="PF09607">
    <property type="entry name" value="BrkDBD"/>
    <property type="match status" value="1"/>
</dbReference>
<name>A0A085LQ71_9BILA</name>
<dbReference type="InterPro" id="IPR018586">
    <property type="entry name" value="Brinker_DNA-bd"/>
</dbReference>
<comment type="subcellular location">
    <subcellularLocation>
        <location evidence="1">Nucleus</location>
    </subcellularLocation>
</comment>
<dbReference type="PANTHER" id="PTHR19303">
    <property type="entry name" value="TRANSPOSON"/>
    <property type="match status" value="1"/>
</dbReference>
<dbReference type="PROSITE" id="PS51253">
    <property type="entry name" value="HTH_CENPB"/>
    <property type="match status" value="1"/>
</dbReference>
<dbReference type="PANTHER" id="PTHR19303:SF74">
    <property type="entry name" value="POGO TRANSPOSABLE ELEMENT WITH KRAB DOMAIN"/>
    <property type="match status" value="1"/>
</dbReference>
<evidence type="ECO:0000256" key="1">
    <source>
        <dbReference type="ARBA" id="ARBA00004123"/>
    </source>
</evidence>
<sequence length="449" mass="52790">MPSTRSYTAGFKLQVVKMAKETNNSQVAKKYGVTQKTVIDRRNREEALKRIPKKKCARRSGIAHWPELENYLAEWVRQQRQNSRIIRRTDVRDQAMKWARFNQHVSSGFTATTGWRSRFMKSKDLVMRQRTKVAQKMPVDLGDKLRDFRRYVRTLRREHNFLLGSIGNMDETPGFFDMLGNRTVDSKGMKSVIVKSSGHERTRFTVVLSCLANGMKLKLVVIFKRKRRPKEDFPSGAFVHFHENGWMDEQEWVRQQRQNSHIIRRTDVRDQAMKWARFNQHVSSGFTATTGWRSRFMKSKDLVMRQRTKVAQKMPVDLGDKLRDFRRYVRTLRREHNFLLGSIGNMDETPIFFDMLRNRTVDSKGTKSVIVKSSGHERTHFTVVLSCLANGMKLKLVVIFKRKRRPKKDFPSGAFVHFHENGWMDEQGVRLWIDNIWRGNPNMVTTEAC</sequence>
<dbReference type="InterPro" id="IPR006600">
    <property type="entry name" value="HTH_CenpB_DNA-bd_dom"/>
</dbReference>
<evidence type="ECO:0000256" key="2">
    <source>
        <dbReference type="ARBA" id="ARBA00023125"/>
    </source>
</evidence>
<dbReference type="SUPFAM" id="SSF46689">
    <property type="entry name" value="Homeodomain-like"/>
    <property type="match status" value="1"/>
</dbReference>